<dbReference type="CDD" id="cd00082">
    <property type="entry name" value="HisKA"/>
    <property type="match status" value="1"/>
</dbReference>
<dbReference type="GO" id="GO:0004721">
    <property type="term" value="F:phosphoprotein phosphatase activity"/>
    <property type="evidence" value="ECO:0007669"/>
    <property type="project" value="TreeGrafter"/>
</dbReference>
<keyword evidence="4" id="KW-0808">Transferase</keyword>
<dbReference type="Pfam" id="PF00512">
    <property type="entry name" value="HisKA"/>
    <property type="match status" value="1"/>
</dbReference>
<evidence type="ECO:0000256" key="7">
    <source>
        <dbReference type="SAM" id="Phobius"/>
    </source>
</evidence>
<dbReference type="Gene3D" id="3.30.565.10">
    <property type="entry name" value="Histidine kinase-like ATPase, C-terminal domain"/>
    <property type="match status" value="1"/>
</dbReference>
<evidence type="ECO:0000256" key="1">
    <source>
        <dbReference type="ARBA" id="ARBA00000085"/>
    </source>
</evidence>
<dbReference type="PRINTS" id="PR00344">
    <property type="entry name" value="BCTRLSENSOR"/>
</dbReference>
<dbReference type="CDD" id="cd00075">
    <property type="entry name" value="HATPase"/>
    <property type="match status" value="1"/>
</dbReference>
<dbReference type="Pfam" id="PF02518">
    <property type="entry name" value="HATPase_c"/>
    <property type="match status" value="1"/>
</dbReference>
<feature type="transmembrane region" description="Helical" evidence="7">
    <location>
        <begin position="117"/>
        <end position="135"/>
    </location>
</feature>
<proteinExistence type="predicted"/>
<evidence type="ECO:0000256" key="4">
    <source>
        <dbReference type="ARBA" id="ARBA00022679"/>
    </source>
</evidence>
<dbReference type="GO" id="GO:0016036">
    <property type="term" value="P:cellular response to phosphate starvation"/>
    <property type="evidence" value="ECO:0007669"/>
    <property type="project" value="TreeGrafter"/>
</dbReference>
<keyword evidence="5 9" id="KW-0418">Kinase</keyword>
<dbReference type="SMART" id="SM00388">
    <property type="entry name" value="HisKA"/>
    <property type="match status" value="1"/>
</dbReference>
<evidence type="ECO:0000256" key="6">
    <source>
        <dbReference type="ARBA" id="ARBA00023012"/>
    </source>
</evidence>
<dbReference type="InterPro" id="IPR050351">
    <property type="entry name" value="BphY/WalK/GraS-like"/>
</dbReference>
<dbReference type="InterPro" id="IPR005467">
    <property type="entry name" value="His_kinase_dom"/>
</dbReference>
<evidence type="ECO:0000256" key="2">
    <source>
        <dbReference type="ARBA" id="ARBA00012438"/>
    </source>
</evidence>
<keyword evidence="7" id="KW-0812">Transmembrane</keyword>
<dbReference type="SUPFAM" id="SSF55874">
    <property type="entry name" value="ATPase domain of HSP90 chaperone/DNA topoisomerase II/histidine kinase"/>
    <property type="match status" value="1"/>
</dbReference>
<feature type="transmembrane region" description="Helical" evidence="7">
    <location>
        <begin position="89"/>
        <end position="111"/>
    </location>
</feature>
<keyword evidence="7" id="KW-1133">Transmembrane helix</keyword>
<keyword evidence="6" id="KW-0902">Two-component regulatory system</keyword>
<comment type="catalytic activity">
    <reaction evidence="1">
        <text>ATP + protein L-histidine = ADP + protein N-phospho-L-histidine.</text>
        <dbReference type="EC" id="2.7.13.3"/>
    </reaction>
</comment>
<dbReference type="InterPro" id="IPR003661">
    <property type="entry name" value="HisK_dim/P_dom"/>
</dbReference>
<reference evidence="9" key="1">
    <citation type="journal article" date="2020" name="mSystems">
        <title>Genome- and Community-Level Interaction Insights into Carbon Utilization and Element Cycling Functions of Hydrothermarchaeota in Hydrothermal Sediment.</title>
        <authorList>
            <person name="Zhou Z."/>
            <person name="Liu Y."/>
            <person name="Xu W."/>
            <person name="Pan J."/>
            <person name="Luo Z.H."/>
            <person name="Li M."/>
        </authorList>
    </citation>
    <scope>NUCLEOTIDE SEQUENCE [LARGE SCALE GENOMIC DNA]</scope>
    <source>
        <strain evidence="9">SpSt-500</strain>
    </source>
</reference>
<evidence type="ECO:0000256" key="3">
    <source>
        <dbReference type="ARBA" id="ARBA00022553"/>
    </source>
</evidence>
<dbReference type="PROSITE" id="PS50109">
    <property type="entry name" value="HIS_KIN"/>
    <property type="match status" value="1"/>
</dbReference>
<dbReference type="SMART" id="SM00387">
    <property type="entry name" value="HATPase_c"/>
    <property type="match status" value="1"/>
</dbReference>
<sequence length="458" mass="53291">MIKLIPDWAVHDEEFWLAIRRRNLWFIKLRYATVAILVLFLLTYRFFLSIHLSETQTNVLIFIAFFILFYNVLLHFIRRFLKHDSNAFNPLHLSIIQMILDLTMLLLMIYYSGGVESPLIFFLIFHMIVGSLILPGLIIYSFALAVLMVFWGITVGEYYGFFEHHHIEGFLPFHLHQDFNYVLSVNIVFAMVIVITVVLANNIARQLYQKEQQLYSYIEKLNQAEKEKTKYILSVVHEIKTPLNAMHAYLDLVLQKFLGPLDEVVEEKLRRAKKRSDEALEMINTVLKVSQMKLMDQINEEEFEIIELIKSTIKRHSQFAQTKSVEVKLIDERKEQCKIKGDQFLILIAFSNLLGNAIKYNFENGKVEIKLYNKDKMCFVEFCDNGPGIPKEDQEKVFQDFFRASNIRKMVTEGAGLGLSFVKEIIEKHKGSITLQSPSRLQQPGKPGACFIVSLPCV</sequence>
<dbReference type="AlphaFoldDB" id="A0A832DK45"/>
<dbReference type="PANTHER" id="PTHR45453:SF1">
    <property type="entry name" value="PHOSPHATE REGULON SENSOR PROTEIN PHOR"/>
    <property type="match status" value="1"/>
</dbReference>
<name>A0A832DK45_9BACT</name>
<dbReference type="EC" id="2.7.13.3" evidence="2"/>
<dbReference type="InterPro" id="IPR036097">
    <property type="entry name" value="HisK_dim/P_sf"/>
</dbReference>
<feature type="domain" description="Histidine kinase" evidence="8">
    <location>
        <begin position="234"/>
        <end position="458"/>
    </location>
</feature>
<comment type="caution">
    <text evidence="9">The sequence shown here is derived from an EMBL/GenBank/DDBJ whole genome shotgun (WGS) entry which is preliminary data.</text>
</comment>
<dbReference type="InterPro" id="IPR036890">
    <property type="entry name" value="HATPase_C_sf"/>
</dbReference>
<dbReference type="GO" id="GO:0005886">
    <property type="term" value="C:plasma membrane"/>
    <property type="evidence" value="ECO:0007669"/>
    <property type="project" value="TreeGrafter"/>
</dbReference>
<dbReference type="InterPro" id="IPR003594">
    <property type="entry name" value="HATPase_dom"/>
</dbReference>
<feature type="transmembrane region" description="Helical" evidence="7">
    <location>
        <begin position="181"/>
        <end position="200"/>
    </location>
</feature>
<gene>
    <name evidence="9" type="ORF">ENS56_07230</name>
</gene>
<keyword evidence="3" id="KW-0597">Phosphoprotein</keyword>
<feature type="transmembrane region" description="Helical" evidence="7">
    <location>
        <begin position="59"/>
        <end position="77"/>
    </location>
</feature>
<evidence type="ECO:0000256" key="5">
    <source>
        <dbReference type="ARBA" id="ARBA00022777"/>
    </source>
</evidence>
<feature type="transmembrane region" description="Helical" evidence="7">
    <location>
        <begin position="29"/>
        <end position="47"/>
    </location>
</feature>
<evidence type="ECO:0000259" key="8">
    <source>
        <dbReference type="PROSITE" id="PS50109"/>
    </source>
</evidence>
<dbReference type="PANTHER" id="PTHR45453">
    <property type="entry name" value="PHOSPHATE REGULON SENSOR PROTEIN PHOR"/>
    <property type="match status" value="1"/>
</dbReference>
<dbReference type="SUPFAM" id="SSF47384">
    <property type="entry name" value="Homodimeric domain of signal transducing histidine kinase"/>
    <property type="match status" value="1"/>
</dbReference>
<keyword evidence="7" id="KW-0472">Membrane</keyword>
<dbReference type="InterPro" id="IPR004358">
    <property type="entry name" value="Sig_transdc_His_kin-like_C"/>
</dbReference>
<accession>A0A832DK45</accession>
<feature type="transmembrane region" description="Helical" evidence="7">
    <location>
        <begin position="142"/>
        <end position="161"/>
    </location>
</feature>
<dbReference type="GO" id="GO:0000155">
    <property type="term" value="F:phosphorelay sensor kinase activity"/>
    <property type="evidence" value="ECO:0007669"/>
    <property type="project" value="InterPro"/>
</dbReference>
<evidence type="ECO:0000313" key="9">
    <source>
        <dbReference type="EMBL" id="HGT47810.1"/>
    </source>
</evidence>
<protein>
    <recommendedName>
        <fullName evidence="2">histidine kinase</fullName>
        <ecNumber evidence="2">2.7.13.3</ecNumber>
    </recommendedName>
</protein>
<organism evidence="9">
    <name type="scientific">Ignavibacterium album</name>
    <dbReference type="NCBI Taxonomy" id="591197"/>
    <lineage>
        <taxon>Bacteria</taxon>
        <taxon>Pseudomonadati</taxon>
        <taxon>Ignavibacteriota</taxon>
        <taxon>Ignavibacteria</taxon>
        <taxon>Ignavibacteriales</taxon>
        <taxon>Ignavibacteriaceae</taxon>
        <taxon>Ignavibacterium</taxon>
    </lineage>
</organism>
<dbReference type="EMBL" id="DSVI01000008">
    <property type="protein sequence ID" value="HGT47810.1"/>
    <property type="molecule type" value="Genomic_DNA"/>
</dbReference>
<dbReference type="Gene3D" id="1.10.287.130">
    <property type="match status" value="1"/>
</dbReference>